<accession>A0A098BP80</accession>
<gene>
    <name evidence="1" type="ORF">RHRU231_480088</name>
</gene>
<dbReference type="Proteomes" id="UP000042997">
    <property type="component" value="Unassembled WGS sequence"/>
</dbReference>
<protein>
    <submittedName>
        <fullName evidence="1">Uncharacterized protein</fullName>
    </submittedName>
</protein>
<organism evidence="1 2">
    <name type="scientific">Rhodococcus ruber</name>
    <dbReference type="NCBI Taxonomy" id="1830"/>
    <lineage>
        <taxon>Bacteria</taxon>
        <taxon>Bacillati</taxon>
        <taxon>Actinomycetota</taxon>
        <taxon>Actinomycetes</taxon>
        <taxon>Mycobacteriales</taxon>
        <taxon>Nocardiaceae</taxon>
        <taxon>Rhodococcus</taxon>
    </lineage>
</organism>
<evidence type="ECO:0000313" key="2">
    <source>
        <dbReference type="Proteomes" id="UP000042997"/>
    </source>
</evidence>
<name>A0A098BP80_9NOCA</name>
<evidence type="ECO:0000313" key="1">
    <source>
        <dbReference type="EMBL" id="CDZ89541.1"/>
    </source>
</evidence>
<dbReference type="eggNOG" id="ENOG502Z9YC">
    <property type="taxonomic scope" value="Bacteria"/>
</dbReference>
<proteinExistence type="predicted"/>
<dbReference type="AlphaFoldDB" id="A0A098BP80"/>
<sequence>MATLGCVPVLPRFARPRARSLGVALSLTTLLAGCGNSADGAAPASTATSTEVTVPVAAVTAVVLDPGAEPRSRIRLTPPAGTTQQVALTTSSQVFQSIGDQPEQDFSTPELTLPLTATVGEAVSDTAPSSLVDLRIADATSPDAALAAALGPAEGSEAGLTMSPSGAVSALRLDPTPDSADIARSAIEQAFYQAVYRMVSFPEDEIGVGAVWEIHQQVMSGMALDQVATASLLERDGDRLTVQLRITQTPRESTWALPNGSGQLNIDRYEMTGEGTMTIDLGRPLPIAGDLTVGGEQAYSDPAGTTRLAQTLVDRVRWQS</sequence>
<reference evidence="1 2" key="1">
    <citation type="journal article" date="2014" name="Genome Announc.">
        <title>Draft Genome Sequence of Propane- and Butane-Oxidizing Actinobacterium Rhodococcus ruber IEGM 231.</title>
        <authorList>
            <person name="Ivshina I.B."/>
            <person name="Kuyukina M.S."/>
            <person name="Krivoruchko A.V."/>
            <person name="Barbe V."/>
            <person name="Fischer C."/>
        </authorList>
    </citation>
    <scope>NUCLEOTIDE SEQUENCE [LARGE SCALE GENOMIC DNA]</scope>
</reference>
<dbReference type="EMBL" id="CCSD01000059">
    <property type="protein sequence ID" value="CDZ89541.1"/>
    <property type="molecule type" value="Genomic_DNA"/>
</dbReference>